<dbReference type="FunCoup" id="G2QQ54">
    <property type="interactions" value="45"/>
</dbReference>
<name>G2QQ54_THET4</name>
<evidence type="ECO:0000256" key="4">
    <source>
        <dbReference type="ARBA" id="ARBA00023242"/>
    </source>
</evidence>
<keyword evidence="9" id="KW-1185">Reference proteome</keyword>
<feature type="region of interest" description="Disordered" evidence="7">
    <location>
        <begin position="1"/>
        <end position="37"/>
    </location>
</feature>
<dbReference type="VEuPathDB" id="FungiDB:MYCTH_2312176"/>
<dbReference type="GO" id="GO:0006260">
    <property type="term" value="P:DNA replication"/>
    <property type="evidence" value="ECO:0007669"/>
    <property type="project" value="UniProtKB-KW"/>
</dbReference>
<evidence type="ECO:0000256" key="2">
    <source>
        <dbReference type="ARBA" id="ARBA00022705"/>
    </source>
</evidence>
<dbReference type="GO" id="GO:0007064">
    <property type="term" value="P:mitotic sister chromatid cohesion"/>
    <property type="evidence" value="ECO:0007669"/>
    <property type="project" value="InterPro"/>
</dbReference>
<protein>
    <recommendedName>
        <fullName evidence="10">Chromosome transmission fidelity protein 8</fullName>
    </recommendedName>
</protein>
<dbReference type="STRING" id="573729.G2QQ54"/>
<feature type="region of interest" description="Disordered" evidence="7">
    <location>
        <begin position="120"/>
        <end position="152"/>
    </location>
</feature>
<dbReference type="KEGG" id="mtm:MYCTH_2312176"/>
<feature type="compositionally biased region" description="Gly residues" evidence="7">
    <location>
        <begin position="125"/>
        <end position="135"/>
    </location>
</feature>
<reference evidence="8 9" key="1">
    <citation type="journal article" date="2011" name="Nat. Biotechnol.">
        <title>Comparative genomic analysis of the thermophilic biomass-degrading fungi Myceliophthora thermophila and Thielavia terrestris.</title>
        <authorList>
            <person name="Berka R.M."/>
            <person name="Grigoriev I.V."/>
            <person name="Otillar R."/>
            <person name="Salamov A."/>
            <person name="Grimwood J."/>
            <person name="Reid I."/>
            <person name="Ishmael N."/>
            <person name="John T."/>
            <person name="Darmond C."/>
            <person name="Moisan M.-C."/>
            <person name="Henrissat B."/>
            <person name="Coutinho P.M."/>
            <person name="Lombard V."/>
            <person name="Natvig D.O."/>
            <person name="Lindquist E."/>
            <person name="Schmutz J."/>
            <person name="Lucas S."/>
            <person name="Harris P."/>
            <person name="Powlowski J."/>
            <person name="Bellemare A."/>
            <person name="Taylor D."/>
            <person name="Butler G."/>
            <person name="de Vries R.P."/>
            <person name="Allijn I.E."/>
            <person name="van den Brink J."/>
            <person name="Ushinsky S."/>
            <person name="Storms R."/>
            <person name="Powell A.J."/>
            <person name="Paulsen I.T."/>
            <person name="Elbourne L.D.H."/>
            <person name="Baker S.E."/>
            <person name="Magnuson J."/>
            <person name="LaBoissiere S."/>
            <person name="Clutterbuck A.J."/>
            <person name="Martinez D."/>
            <person name="Wogulis M."/>
            <person name="de Leon A.L."/>
            <person name="Rey M.W."/>
            <person name="Tsang A."/>
        </authorList>
    </citation>
    <scope>NUCLEOTIDE SEQUENCE [LARGE SCALE GENOMIC DNA]</scope>
    <source>
        <strain evidence="9">ATCC 42464 / BCRC 31852 / DSM 1799</strain>
    </source>
</reference>
<dbReference type="Pfam" id="PF09696">
    <property type="entry name" value="Ctf8"/>
    <property type="match status" value="1"/>
</dbReference>
<dbReference type="Proteomes" id="UP000007322">
    <property type="component" value="Chromosome 7"/>
</dbReference>
<gene>
    <name evidence="8" type="ORF">MYCTH_2312176</name>
</gene>
<keyword evidence="2" id="KW-0235">DNA replication</keyword>
<dbReference type="HOGENOM" id="CLU_090690_0_0_1"/>
<dbReference type="PANTHER" id="PTHR28605">
    <property type="entry name" value="CTF8, CHROMOSOME TRANSMISSION FIDELITY FACTOR 8 HOMOLOG (S. CEREVISIAE)"/>
    <property type="match status" value="1"/>
</dbReference>
<dbReference type="InParanoid" id="G2QQ54"/>
<accession>G2QQ54</accession>
<keyword evidence="4" id="KW-0539">Nucleus</keyword>
<proteinExistence type="inferred from homology"/>
<dbReference type="RefSeq" id="XP_003666962.1">
    <property type="nucleotide sequence ID" value="XM_003666914.1"/>
</dbReference>
<dbReference type="GO" id="GO:0031390">
    <property type="term" value="C:Ctf18 RFC-like complex"/>
    <property type="evidence" value="ECO:0007669"/>
    <property type="project" value="InterPro"/>
</dbReference>
<comment type="subcellular location">
    <subcellularLocation>
        <location evidence="1">Nucleus</location>
    </subcellularLocation>
</comment>
<dbReference type="EMBL" id="CP003008">
    <property type="protein sequence ID" value="AEO61717.1"/>
    <property type="molecule type" value="Genomic_DNA"/>
</dbReference>
<dbReference type="AlphaFoldDB" id="G2QQ54"/>
<keyword evidence="5" id="KW-0131">Cell cycle</keyword>
<keyword evidence="3" id="KW-0238">DNA-binding</keyword>
<evidence type="ECO:0000256" key="6">
    <source>
        <dbReference type="ARBA" id="ARBA00038447"/>
    </source>
</evidence>
<sequence length="179" mass="19008">MSTPTKAIPLHPRPHNPSGPFQNRPSPQSPLPPLLQTPSGLALLELQGTINLPPLPPETAQDPASATTPAIPIGRLHFPDYDGSADSTAWTNRVWMYVGEHQRLQGQVKKLPRAVAVLRKRRGGRSGLGTGGPGPDEGEGAGRRAETEAGTEELEVVDIVKWKIVFSSRPEPVGSGAAS</sequence>
<evidence type="ECO:0000256" key="7">
    <source>
        <dbReference type="SAM" id="MobiDB-lite"/>
    </source>
</evidence>
<dbReference type="GeneID" id="11507325"/>
<evidence type="ECO:0000256" key="1">
    <source>
        <dbReference type="ARBA" id="ARBA00004123"/>
    </source>
</evidence>
<comment type="similarity">
    <text evidence="6">Belongs to the CTF8 family.</text>
</comment>
<dbReference type="OMA" id="YLYVGKH"/>
<organism evidence="8 9">
    <name type="scientific">Thermothelomyces thermophilus (strain ATCC 42464 / BCRC 31852 / DSM 1799)</name>
    <name type="common">Sporotrichum thermophile</name>
    <dbReference type="NCBI Taxonomy" id="573729"/>
    <lineage>
        <taxon>Eukaryota</taxon>
        <taxon>Fungi</taxon>
        <taxon>Dikarya</taxon>
        <taxon>Ascomycota</taxon>
        <taxon>Pezizomycotina</taxon>
        <taxon>Sordariomycetes</taxon>
        <taxon>Sordariomycetidae</taxon>
        <taxon>Sordariales</taxon>
        <taxon>Chaetomiaceae</taxon>
        <taxon>Thermothelomyces</taxon>
    </lineage>
</organism>
<evidence type="ECO:0000313" key="8">
    <source>
        <dbReference type="EMBL" id="AEO61717.1"/>
    </source>
</evidence>
<evidence type="ECO:0000256" key="5">
    <source>
        <dbReference type="ARBA" id="ARBA00023306"/>
    </source>
</evidence>
<dbReference type="eggNOG" id="KOG4487">
    <property type="taxonomic scope" value="Eukaryota"/>
</dbReference>
<evidence type="ECO:0008006" key="10">
    <source>
        <dbReference type="Google" id="ProtNLM"/>
    </source>
</evidence>
<feature type="region of interest" description="Disordered" evidence="7">
    <location>
        <begin position="50"/>
        <end position="70"/>
    </location>
</feature>
<dbReference type="OrthoDB" id="121932at2759"/>
<evidence type="ECO:0000313" key="9">
    <source>
        <dbReference type="Proteomes" id="UP000007322"/>
    </source>
</evidence>
<dbReference type="InterPro" id="IPR018607">
    <property type="entry name" value="Ctf8"/>
</dbReference>
<dbReference type="PANTHER" id="PTHR28605:SF1">
    <property type="entry name" value="CHROMOSOME TRANSMISSION FIDELITY FACTOR 8"/>
    <property type="match status" value="1"/>
</dbReference>
<dbReference type="GO" id="GO:0003677">
    <property type="term" value="F:DNA binding"/>
    <property type="evidence" value="ECO:0007669"/>
    <property type="project" value="UniProtKB-KW"/>
</dbReference>
<evidence type="ECO:0000256" key="3">
    <source>
        <dbReference type="ARBA" id="ARBA00023125"/>
    </source>
</evidence>